<keyword evidence="2" id="KW-1185">Reference proteome</keyword>
<dbReference type="WBParaSite" id="Hba_15322">
    <property type="protein sequence ID" value="Hba_15322"/>
    <property type="gene ID" value="Hba_15322"/>
</dbReference>
<sequence length="129" mass="15103">MNCKVWKSAANLINGLILLTRLFTSLHEIDIPCIKELHNKFSTASHRLDSRSTIYNLILKNYLIHRPQFVVYESNRAHAKVNNSPERLSTIIYKCCLMVIFSLKLLMSYADLETRHHWILPLFCIRETS</sequence>
<reference evidence="3" key="1">
    <citation type="submission" date="2016-11" db="UniProtKB">
        <authorList>
            <consortium name="WormBaseParasite"/>
        </authorList>
    </citation>
    <scope>IDENTIFICATION</scope>
</reference>
<name>A0A1I7XCZ3_HETBA</name>
<proteinExistence type="predicted"/>
<accession>A0A1I7XCZ3</accession>
<feature type="signal peptide" evidence="1">
    <location>
        <begin position="1"/>
        <end position="28"/>
    </location>
</feature>
<keyword evidence="1" id="KW-0732">Signal</keyword>
<dbReference type="AlphaFoldDB" id="A0A1I7XCZ3"/>
<evidence type="ECO:0000313" key="3">
    <source>
        <dbReference type="WBParaSite" id="Hba_15322"/>
    </source>
</evidence>
<organism evidence="2 3">
    <name type="scientific">Heterorhabditis bacteriophora</name>
    <name type="common">Entomopathogenic nematode worm</name>
    <dbReference type="NCBI Taxonomy" id="37862"/>
    <lineage>
        <taxon>Eukaryota</taxon>
        <taxon>Metazoa</taxon>
        <taxon>Ecdysozoa</taxon>
        <taxon>Nematoda</taxon>
        <taxon>Chromadorea</taxon>
        <taxon>Rhabditida</taxon>
        <taxon>Rhabditina</taxon>
        <taxon>Rhabditomorpha</taxon>
        <taxon>Strongyloidea</taxon>
        <taxon>Heterorhabditidae</taxon>
        <taxon>Heterorhabditis</taxon>
    </lineage>
</organism>
<dbReference type="Proteomes" id="UP000095283">
    <property type="component" value="Unplaced"/>
</dbReference>
<evidence type="ECO:0000313" key="2">
    <source>
        <dbReference type="Proteomes" id="UP000095283"/>
    </source>
</evidence>
<evidence type="ECO:0000256" key="1">
    <source>
        <dbReference type="SAM" id="SignalP"/>
    </source>
</evidence>
<feature type="chain" id="PRO_5009311173" evidence="1">
    <location>
        <begin position="29"/>
        <end position="129"/>
    </location>
</feature>
<protein>
    <submittedName>
        <fullName evidence="3">Tick transposon</fullName>
    </submittedName>
</protein>